<feature type="compositionally biased region" description="Basic residues" evidence="1">
    <location>
        <begin position="86"/>
        <end position="97"/>
    </location>
</feature>
<feature type="region of interest" description="Disordered" evidence="1">
    <location>
        <begin position="73"/>
        <end position="97"/>
    </location>
</feature>
<dbReference type="AlphaFoldDB" id="A0A6G1BI73"/>
<comment type="caution">
    <text evidence="2">The sequence shown here is derived from an EMBL/GenBank/DDBJ whole genome shotgun (WGS) entry which is preliminary data.</text>
</comment>
<sequence>MPSSHWPQAPWEDGSAGPPVPLEGCRAGWLRDEKAAAPLVDGSARRRQRIPAPRKGGGVGCWLDEATAASGHRPCEKTAAPSGSMARRRRRCWPLAP</sequence>
<protein>
    <submittedName>
        <fullName evidence="2">Uncharacterized protein</fullName>
    </submittedName>
</protein>
<dbReference type="Proteomes" id="UP000479710">
    <property type="component" value="Unassembled WGS sequence"/>
</dbReference>
<evidence type="ECO:0000313" key="3">
    <source>
        <dbReference type="Proteomes" id="UP000479710"/>
    </source>
</evidence>
<dbReference type="EMBL" id="SPHZ02000012">
    <property type="protein sequence ID" value="KAF0888035.1"/>
    <property type="molecule type" value="Genomic_DNA"/>
</dbReference>
<accession>A0A6G1BI73</accession>
<evidence type="ECO:0000313" key="2">
    <source>
        <dbReference type="EMBL" id="KAF0888035.1"/>
    </source>
</evidence>
<reference evidence="2 3" key="1">
    <citation type="submission" date="2019-11" db="EMBL/GenBank/DDBJ databases">
        <title>Whole genome sequence of Oryza granulata.</title>
        <authorList>
            <person name="Li W."/>
        </authorList>
    </citation>
    <scope>NUCLEOTIDE SEQUENCE [LARGE SCALE GENOMIC DNA]</scope>
    <source>
        <strain evidence="3">cv. Menghai</strain>
        <tissue evidence="2">Leaf</tissue>
    </source>
</reference>
<organism evidence="2 3">
    <name type="scientific">Oryza meyeriana var. granulata</name>
    <dbReference type="NCBI Taxonomy" id="110450"/>
    <lineage>
        <taxon>Eukaryota</taxon>
        <taxon>Viridiplantae</taxon>
        <taxon>Streptophyta</taxon>
        <taxon>Embryophyta</taxon>
        <taxon>Tracheophyta</taxon>
        <taxon>Spermatophyta</taxon>
        <taxon>Magnoliopsida</taxon>
        <taxon>Liliopsida</taxon>
        <taxon>Poales</taxon>
        <taxon>Poaceae</taxon>
        <taxon>BOP clade</taxon>
        <taxon>Oryzoideae</taxon>
        <taxon>Oryzeae</taxon>
        <taxon>Oryzinae</taxon>
        <taxon>Oryza</taxon>
        <taxon>Oryza meyeriana</taxon>
    </lineage>
</organism>
<name>A0A6G1BI73_9ORYZ</name>
<evidence type="ECO:0000256" key="1">
    <source>
        <dbReference type="SAM" id="MobiDB-lite"/>
    </source>
</evidence>
<keyword evidence="3" id="KW-1185">Reference proteome</keyword>
<proteinExistence type="predicted"/>
<gene>
    <name evidence="2" type="ORF">E2562_009617</name>
</gene>
<feature type="region of interest" description="Disordered" evidence="1">
    <location>
        <begin position="1"/>
        <end position="24"/>
    </location>
</feature>